<dbReference type="EMBL" id="CAUYUJ010020143">
    <property type="protein sequence ID" value="CAK0896108.1"/>
    <property type="molecule type" value="Genomic_DNA"/>
</dbReference>
<name>A0ABN9X9D6_9DINO</name>
<gene>
    <name evidence="1" type="ORF">PCOR1329_LOCUS74679</name>
</gene>
<reference evidence="1" key="1">
    <citation type="submission" date="2023-10" db="EMBL/GenBank/DDBJ databases">
        <authorList>
            <person name="Chen Y."/>
            <person name="Shah S."/>
            <person name="Dougan E. K."/>
            <person name="Thang M."/>
            <person name="Chan C."/>
        </authorList>
    </citation>
    <scope>NUCLEOTIDE SEQUENCE [LARGE SCALE GENOMIC DNA]</scope>
</reference>
<sequence length="279" mass="30436">MARHLLVAYRGPPAALRLRQGMKSVGKQSAPRYLQKCGEFSDFSTGEVVGEALVQRTNLLYLDGWQVGQAEEPLAAAKLDLPWLSKGGQGGLPRARAPRGSRKAALVACRFQLPHAWEAVIVGAMPGRGGLESVQGRLVMHEAYLRTGEATRLQAGGLAPPVSWRRSHARVLLILDSSGASIPTKTSVLGDVVTLVDWFSPTAQALLLLRGQRSPSEPLFVATPGVAGSSSTWPSSTWLVNWNLTSYQFRHSDRRRRARSVRRLVPDIAERGRRATFLS</sequence>
<keyword evidence="2" id="KW-1185">Reference proteome</keyword>
<organism evidence="1 2">
    <name type="scientific">Prorocentrum cordatum</name>
    <dbReference type="NCBI Taxonomy" id="2364126"/>
    <lineage>
        <taxon>Eukaryota</taxon>
        <taxon>Sar</taxon>
        <taxon>Alveolata</taxon>
        <taxon>Dinophyceae</taxon>
        <taxon>Prorocentrales</taxon>
        <taxon>Prorocentraceae</taxon>
        <taxon>Prorocentrum</taxon>
    </lineage>
</organism>
<accession>A0ABN9X9D6</accession>
<protein>
    <submittedName>
        <fullName evidence="1">Uncharacterized protein</fullName>
    </submittedName>
</protein>
<dbReference type="Proteomes" id="UP001189429">
    <property type="component" value="Unassembled WGS sequence"/>
</dbReference>
<evidence type="ECO:0000313" key="2">
    <source>
        <dbReference type="Proteomes" id="UP001189429"/>
    </source>
</evidence>
<feature type="non-terminal residue" evidence="1">
    <location>
        <position position="279"/>
    </location>
</feature>
<proteinExistence type="predicted"/>
<evidence type="ECO:0000313" key="1">
    <source>
        <dbReference type="EMBL" id="CAK0896108.1"/>
    </source>
</evidence>
<comment type="caution">
    <text evidence="1">The sequence shown here is derived from an EMBL/GenBank/DDBJ whole genome shotgun (WGS) entry which is preliminary data.</text>
</comment>